<dbReference type="Proteomes" id="UP000054324">
    <property type="component" value="Unassembled WGS sequence"/>
</dbReference>
<dbReference type="EMBL" id="KL597176">
    <property type="protein sequence ID" value="KER19571.1"/>
    <property type="molecule type" value="Genomic_DNA"/>
</dbReference>
<dbReference type="RefSeq" id="XP_009176677.1">
    <property type="nucleotide sequence ID" value="XM_009178413.1"/>
</dbReference>
<dbReference type="KEGG" id="ovi:T265_11693"/>
<protein>
    <submittedName>
        <fullName evidence="1">Uncharacterized protein</fullName>
    </submittedName>
</protein>
<evidence type="ECO:0000313" key="1">
    <source>
        <dbReference type="EMBL" id="KER19571.1"/>
    </source>
</evidence>
<reference evidence="1 2" key="1">
    <citation type="submission" date="2013-11" db="EMBL/GenBank/DDBJ databases">
        <title>Opisthorchis viverrini - life in the bile duct.</title>
        <authorList>
            <person name="Young N.D."/>
            <person name="Nagarajan N."/>
            <person name="Lin S.J."/>
            <person name="Korhonen P.K."/>
            <person name="Jex A.R."/>
            <person name="Hall R.S."/>
            <person name="Safavi-Hemami H."/>
            <person name="Kaewkong W."/>
            <person name="Bertrand D."/>
            <person name="Gao S."/>
            <person name="Seet Q."/>
            <person name="Wongkham S."/>
            <person name="Teh B.T."/>
            <person name="Wongkham C."/>
            <person name="Intapan P.M."/>
            <person name="Maleewong W."/>
            <person name="Yang X."/>
            <person name="Hu M."/>
            <person name="Wang Z."/>
            <person name="Hofmann A."/>
            <person name="Sternberg P.W."/>
            <person name="Tan P."/>
            <person name="Wang J."/>
            <person name="Gasser R.B."/>
        </authorList>
    </citation>
    <scope>NUCLEOTIDE SEQUENCE [LARGE SCALE GENOMIC DNA]</scope>
</reference>
<keyword evidence="2" id="KW-1185">Reference proteome</keyword>
<gene>
    <name evidence="1" type="ORF">T265_11693</name>
</gene>
<sequence>MTDCDLDSLLLVPEVVLLVVGSVSPRDCHTRRVMSSVTPIIVDNITALWTVPAAKRRNQFLSVFNISSTAPHLSAPIDYWLRTAYNLIVAIVL</sequence>
<accession>A0A074YXP9</accession>
<dbReference type="GeneID" id="20325861"/>
<dbReference type="CTD" id="20325861"/>
<name>A0A074YXP9_OPIVI</name>
<proteinExistence type="predicted"/>
<organism evidence="1 2">
    <name type="scientific">Opisthorchis viverrini</name>
    <name type="common">Southeast Asian liver fluke</name>
    <dbReference type="NCBI Taxonomy" id="6198"/>
    <lineage>
        <taxon>Eukaryota</taxon>
        <taxon>Metazoa</taxon>
        <taxon>Spiralia</taxon>
        <taxon>Lophotrochozoa</taxon>
        <taxon>Platyhelminthes</taxon>
        <taxon>Trematoda</taxon>
        <taxon>Digenea</taxon>
        <taxon>Opisthorchiida</taxon>
        <taxon>Opisthorchiata</taxon>
        <taxon>Opisthorchiidae</taxon>
        <taxon>Opisthorchis</taxon>
    </lineage>
</organism>
<evidence type="ECO:0000313" key="2">
    <source>
        <dbReference type="Proteomes" id="UP000054324"/>
    </source>
</evidence>
<dbReference type="AlphaFoldDB" id="A0A074YXP9"/>